<keyword evidence="2" id="KW-1185">Reference proteome</keyword>
<keyword evidence="1" id="KW-0695">RNA-directed DNA polymerase</keyword>
<organism evidence="1 2">
    <name type="scientific">Trifolium medium</name>
    <dbReference type="NCBI Taxonomy" id="97028"/>
    <lineage>
        <taxon>Eukaryota</taxon>
        <taxon>Viridiplantae</taxon>
        <taxon>Streptophyta</taxon>
        <taxon>Embryophyta</taxon>
        <taxon>Tracheophyta</taxon>
        <taxon>Spermatophyta</taxon>
        <taxon>Magnoliopsida</taxon>
        <taxon>eudicotyledons</taxon>
        <taxon>Gunneridae</taxon>
        <taxon>Pentapetalae</taxon>
        <taxon>rosids</taxon>
        <taxon>fabids</taxon>
        <taxon>Fabales</taxon>
        <taxon>Fabaceae</taxon>
        <taxon>Papilionoideae</taxon>
        <taxon>50 kb inversion clade</taxon>
        <taxon>NPAAA clade</taxon>
        <taxon>Hologalegina</taxon>
        <taxon>IRL clade</taxon>
        <taxon>Trifolieae</taxon>
        <taxon>Trifolium</taxon>
    </lineage>
</organism>
<evidence type="ECO:0000313" key="2">
    <source>
        <dbReference type="Proteomes" id="UP000265520"/>
    </source>
</evidence>
<keyword evidence="1" id="KW-0548">Nucleotidyltransferase</keyword>
<reference evidence="1 2" key="1">
    <citation type="journal article" date="2018" name="Front. Plant Sci.">
        <title>Red Clover (Trifolium pratense) and Zigzag Clover (T. medium) - A Picture of Genomic Similarities and Differences.</title>
        <authorList>
            <person name="Dluhosova J."/>
            <person name="Istvanek J."/>
            <person name="Nedelnik J."/>
            <person name="Repkova J."/>
        </authorList>
    </citation>
    <scope>NUCLEOTIDE SEQUENCE [LARGE SCALE GENOMIC DNA]</scope>
    <source>
        <strain evidence="2">cv. 10/8</strain>
        <tissue evidence="1">Leaf</tissue>
    </source>
</reference>
<accession>A0A392NT38</accession>
<dbReference type="Proteomes" id="UP000265520">
    <property type="component" value="Unassembled WGS sequence"/>
</dbReference>
<dbReference type="GO" id="GO:0003964">
    <property type="term" value="F:RNA-directed DNA polymerase activity"/>
    <property type="evidence" value="ECO:0007669"/>
    <property type="project" value="UniProtKB-KW"/>
</dbReference>
<sequence>MGTIFKDKLKVVKEALKKWNKENFGEAENKIMALIDTIEGLELKGEMDELSAVEKTVRIECCDLLWMLLKSRDSVEFQRARSKWLKEGDANTKFFHACVKNRSRRNTIVALKKGDDWLEEPRMIRDEIVSYFTGHFSEVDWDRPTLDGLIFPTISDGEVEFLCRPFEESEIKDCIVNSDGNKSPGGVFM</sequence>
<comment type="caution">
    <text evidence="1">The sequence shown here is derived from an EMBL/GenBank/DDBJ whole genome shotgun (WGS) entry which is preliminary data.</text>
</comment>
<dbReference type="AlphaFoldDB" id="A0A392NT38"/>
<evidence type="ECO:0000313" key="1">
    <source>
        <dbReference type="EMBL" id="MCI01635.1"/>
    </source>
</evidence>
<keyword evidence="1" id="KW-0808">Transferase</keyword>
<proteinExistence type="predicted"/>
<name>A0A392NT38_9FABA</name>
<dbReference type="EMBL" id="LXQA010046656">
    <property type="protein sequence ID" value="MCI01635.1"/>
    <property type="molecule type" value="Genomic_DNA"/>
</dbReference>
<protein>
    <submittedName>
        <fullName evidence="1">RNA-directed DNA polymerase (Reverse transcriptase)</fullName>
    </submittedName>
</protein>